<protein>
    <recommendedName>
        <fullName evidence="2">serine O-acetyltransferase</fullName>
        <ecNumber evidence="2">2.3.1.30</ecNumber>
    </recommendedName>
</protein>
<dbReference type="Pfam" id="PF00132">
    <property type="entry name" value="Hexapep"/>
    <property type="match status" value="1"/>
</dbReference>
<dbReference type="Gene3D" id="2.160.10.10">
    <property type="entry name" value="Hexapeptide repeat proteins"/>
    <property type="match status" value="1"/>
</dbReference>
<dbReference type="InterPro" id="IPR042122">
    <property type="entry name" value="Ser_AcTrfase_N_sf"/>
</dbReference>
<dbReference type="EMBL" id="UPXZ01000025">
    <property type="protein sequence ID" value="VBB45618.1"/>
    <property type="molecule type" value="Genomic_DNA"/>
</dbReference>
<dbReference type="EC" id="2.3.1.30" evidence="2"/>
<feature type="coiled-coil region" evidence="7">
    <location>
        <begin position="284"/>
        <end position="314"/>
    </location>
</feature>
<evidence type="ECO:0000256" key="5">
    <source>
        <dbReference type="ARBA" id="ARBA00023315"/>
    </source>
</evidence>
<evidence type="ECO:0000256" key="2">
    <source>
        <dbReference type="ARBA" id="ARBA00013266"/>
    </source>
</evidence>
<keyword evidence="3" id="KW-0028">Amino-acid biosynthesis</keyword>
<organism evidence="8">
    <name type="scientific">uncultured Paludibacter sp</name>
    <dbReference type="NCBI Taxonomy" id="497635"/>
    <lineage>
        <taxon>Bacteria</taxon>
        <taxon>Pseudomonadati</taxon>
        <taxon>Bacteroidota</taxon>
        <taxon>Bacteroidia</taxon>
        <taxon>Bacteroidales</taxon>
        <taxon>Paludibacteraceae</taxon>
        <taxon>Paludibacter</taxon>
        <taxon>environmental samples</taxon>
    </lineage>
</organism>
<name>A0A653AC28_9BACT</name>
<dbReference type="PANTHER" id="PTHR42811">
    <property type="entry name" value="SERINE ACETYLTRANSFERASE"/>
    <property type="match status" value="1"/>
</dbReference>
<dbReference type="AlphaFoldDB" id="A0A653AC28"/>
<keyword evidence="5 8" id="KW-0012">Acyltransferase</keyword>
<dbReference type="SUPFAM" id="SSF51161">
    <property type="entry name" value="Trimeric LpxA-like enzymes"/>
    <property type="match status" value="1"/>
</dbReference>
<dbReference type="InterPro" id="IPR053376">
    <property type="entry name" value="Serine_acetyltransferase"/>
</dbReference>
<dbReference type="NCBIfam" id="NF041874">
    <property type="entry name" value="EPS_EpsC"/>
    <property type="match status" value="1"/>
</dbReference>
<accession>A0A653AC28</accession>
<dbReference type="CDD" id="cd03354">
    <property type="entry name" value="LbH_SAT"/>
    <property type="match status" value="1"/>
</dbReference>
<dbReference type="FunFam" id="2.160.10.10:FF:000015">
    <property type="entry name" value="Serine acetyltransferase, plasmid"/>
    <property type="match status" value="1"/>
</dbReference>
<dbReference type="GO" id="GO:0009001">
    <property type="term" value="F:serine O-acetyltransferase activity"/>
    <property type="evidence" value="ECO:0007669"/>
    <property type="project" value="UniProtKB-EC"/>
</dbReference>
<evidence type="ECO:0000256" key="1">
    <source>
        <dbReference type="ARBA" id="ARBA00007274"/>
    </source>
</evidence>
<evidence type="ECO:0000256" key="4">
    <source>
        <dbReference type="ARBA" id="ARBA00022679"/>
    </source>
</evidence>
<keyword evidence="4 8" id="KW-0808">Transferase</keyword>
<dbReference type="GO" id="GO:0008652">
    <property type="term" value="P:amino acid biosynthetic process"/>
    <property type="evidence" value="ECO:0007669"/>
    <property type="project" value="UniProtKB-KW"/>
</dbReference>
<comment type="similarity">
    <text evidence="1">Belongs to the transferase hexapeptide repeat family.</text>
</comment>
<dbReference type="InterPro" id="IPR011004">
    <property type="entry name" value="Trimer_LpxA-like_sf"/>
</dbReference>
<evidence type="ECO:0000313" key="8">
    <source>
        <dbReference type="EMBL" id="VBB45618.1"/>
    </source>
</evidence>
<proteinExistence type="inferred from homology"/>
<reference evidence="8" key="1">
    <citation type="submission" date="2018-07" db="EMBL/GenBank/DDBJ databases">
        <authorList>
            <consortium name="Genoscope - CEA"/>
            <person name="William W."/>
        </authorList>
    </citation>
    <scope>NUCLEOTIDE SEQUENCE</scope>
    <source>
        <strain evidence="8">IK1</strain>
    </source>
</reference>
<dbReference type="Gene3D" id="1.10.3130.10">
    <property type="entry name" value="serine acetyltransferase, domain 1"/>
    <property type="match status" value="1"/>
</dbReference>
<keyword evidence="7" id="KW-0175">Coiled coil</keyword>
<dbReference type="InterPro" id="IPR001451">
    <property type="entry name" value="Hexapep"/>
</dbReference>
<comment type="catalytic activity">
    <reaction evidence="6">
        <text>L-serine + acetyl-CoA = O-acetyl-L-serine + CoA</text>
        <dbReference type="Rhea" id="RHEA:24560"/>
        <dbReference type="ChEBI" id="CHEBI:33384"/>
        <dbReference type="ChEBI" id="CHEBI:57287"/>
        <dbReference type="ChEBI" id="CHEBI:57288"/>
        <dbReference type="ChEBI" id="CHEBI:58340"/>
        <dbReference type="EC" id="2.3.1.30"/>
    </reaction>
</comment>
<evidence type="ECO:0000256" key="6">
    <source>
        <dbReference type="ARBA" id="ARBA00049486"/>
    </source>
</evidence>
<evidence type="ECO:0000256" key="7">
    <source>
        <dbReference type="SAM" id="Coils"/>
    </source>
</evidence>
<dbReference type="InterPro" id="IPR045304">
    <property type="entry name" value="LbH_SAT"/>
</dbReference>
<sequence length="364" mass="41057">MNTLQNSITQLSDYESLRYFCRQQEENHPMPSTDVIKEIVKTLRAIFYPGYFGDANVNPENVSEHIEKNIYQLHQLLVQQIKSGICFTNENQDYKCPKLEEKAVKMSNEFIAQLPELRDVLHTDIIAVYNGDPAAKSYGEVIFCYPTIKAITNYRIAHALLKLEVPIIPRVITELAHSETGIDIHPGATIGKYFMIDHGTGVVIGETSIIGDNVRMYQGVTLGAKSFPLDEKGNPIKGIDRHPKIGNNVIIYSNSTILGNIKVGDGAIIGGNLWVDTDVPAGAILSQKKRNEELEKEKHKSKKKEKKHKDIEEKKYSFLGISEKRAIPPFKPCKDCNSKYGCKKCREKYEKKYGVKIDNKTIGK</sequence>
<gene>
    <name evidence="8" type="ORF">TRIP_D310013</name>
</gene>
<evidence type="ECO:0000256" key="3">
    <source>
        <dbReference type="ARBA" id="ARBA00022605"/>
    </source>
</evidence>